<evidence type="ECO:0000259" key="6">
    <source>
        <dbReference type="PROSITE" id="PS51007"/>
    </source>
</evidence>
<protein>
    <submittedName>
        <fullName evidence="7">Cytochrome c oxidase cbb3-type subunit 3/ubiquinol-cytochrome c reductase cytochrome c subunit</fullName>
    </submittedName>
</protein>
<dbReference type="EMBL" id="SHKW01000001">
    <property type="protein sequence ID" value="RZU39609.1"/>
    <property type="molecule type" value="Genomic_DNA"/>
</dbReference>
<dbReference type="GO" id="GO:0046872">
    <property type="term" value="F:metal ion binding"/>
    <property type="evidence" value="ECO:0007669"/>
    <property type="project" value="UniProtKB-KW"/>
</dbReference>
<dbReference type="PANTHER" id="PTHR35008">
    <property type="entry name" value="BLL4482 PROTEIN-RELATED"/>
    <property type="match status" value="1"/>
</dbReference>
<dbReference type="AlphaFoldDB" id="A0A4Q7YRW7"/>
<keyword evidence="3 4" id="KW-0408">Iron</keyword>
<evidence type="ECO:0000256" key="1">
    <source>
        <dbReference type="ARBA" id="ARBA00022617"/>
    </source>
</evidence>
<comment type="caution">
    <text evidence="7">The sequence shown here is derived from an EMBL/GenBank/DDBJ whole genome shotgun (WGS) entry which is preliminary data.</text>
</comment>
<evidence type="ECO:0000256" key="4">
    <source>
        <dbReference type="PROSITE-ProRule" id="PRU00433"/>
    </source>
</evidence>
<organism evidence="7 8">
    <name type="scientific">Edaphobacter modestus</name>
    <dbReference type="NCBI Taxonomy" id="388466"/>
    <lineage>
        <taxon>Bacteria</taxon>
        <taxon>Pseudomonadati</taxon>
        <taxon>Acidobacteriota</taxon>
        <taxon>Terriglobia</taxon>
        <taxon>Terriglobales</taxon>
        <taxon>Acidobacteriaceae</taxon>
        <taxon>Edaphobacter</taxon>
    </lineage>
</organism>
<feature type="domain" description="Cytochrome c" evidence="6">
    <location>
        <begin position="140"/>
        <end position="225"/>
    </location>
</feature>
<evidence type="ECO:0000313" key="7">
    <source>
        <dbReference type="EMBL" id="RZU39609.1"/>
    </source>
</evidence>
<dbReference type="Pfam" id="PF13442">
    <property type="entry name" value="Cytochrome_CBB3"/>
    <property type="match status" value="2"/>
</dbReference>
<feature type="region of interest" description="Disordered" evidence="5">
    <location>
        <begin position="223"/>
        <end position="247"/>
    </location>
</feature>
<dbReference type="InterPro" id="IPR036909">
    <property type="entry name" value="Cyt_c-like_dom_sf"/>
</dbReference>
<keyword evidence="2 4" id="KW-0479">Metal-binding</keyword>
<dbReference type="PROSITE" id="PS51007">
    <property type="entry name" value="CYTC"/>
    <property type="match status" value="2"/>
</dbReference>
<dbReference type="InterPro" id="IPR009056">
    <property type="entry name" value="Cyt_c-like_dom"/>
</dbReference>
<name>A0A4Q7YRW7_9BACT</name>
<proteinExistence type="predicted"/>
<dbReference type="GO" id="GO:0020037">
    <property type="term" value="F:heme binding"/>
    <property type="evidence" value="ECO:0007669"/>
    <property type="project" value="InterPro"/>
</dbReference>
<feature type="domain" description="Cytochrome c" evidence="6">
    <location>
        <begin position="31"/>
        <end position="120"/>
    </location>
</feature>
<dbReference type="OrthoDB" id="9779283at2"/>
<dbReference type="SUPFAM" id="SSF46626">
    <property type="entry name" value="Cytochrome c"/>
    <property type="match status" value="2"/>
</dbReference>
<sequence>MRRSVQIAALGLLCLALSGCDQLPGKPGPEPEVPRPDAVLSFTTLYRQSCAGCHGDDGVKGVATPIGLPEYQALVGDAALRNVIANGVPGTSMPGFSRAVGGTLTAQQIDALVRGVRSTWSKGNVFSGVHPPAYADATPGDPVAGAKVYDDSCARCHGKVSGPVGRDGSVLNTSFLALVSPQMLRTTVIIGRPDFDKPGWRSINPNHALSDEEIRDVVAFQLSKRSPTPGQPYPLQPNYAPHSGGKP</sequence>
<dbReference type="PANTHER" id="PTHR35008:SF4">
    <property type="entry name" value="BLL4482 PROTEIN"/>
    <property type="match status" value="1"/>
</dbReference>
<gene>
    <name evidence="7" type="ORF">BDD14_0995</name>
</gene>
<evidence type="ECO:0000256" key="2">
    <source>
        <dbReference type="ARBA" id="ARBA00022723"/>
    </source>
</evidence>
<dbReference type="GO" id="GO:0009055">
    <property type="term" value="F:electron transfer activity"/>
    <property type="evidence" value="ECO:0007669"/>
    <property type="project" value="InterPro"/>
</dbReference>
<accession>A0A4Q7YRW7</accession>
<dbReference type="PROSITE" id="PS51257">
    <property type="entry name" value="PROKAR_LIPOPROTEIN"/>
    <property type="match status" value="1"/>
</dbReference>
<evidence type="ECO:0000256" key="5">
    <source>
        <dbReference type="SAM" id="MobiDB-lite"/>
    </source>
</evidence>
<keyword evidence="8" id="KW-1185">Reference proteome</keyword>
<dbReference type="Proteomes" id="UP000292958">
    <property type="component" value="Unassembled WGS sequence"/>
</dbReference>
<keyword evidence="1 4" id="KW-0349">Heme</keyword>
<reference evidence="7 8" key="1">
    <citation type="submission" date="2019-02" db="EMBL/GenBank/DDBJ databases">
        <title>Genomic Encyclopedia of Archaeal and Bacterial Type Strains, Phase II (KMG-II): from individual species to whole genera.</title>
        <authorList>
            <person name="Goeker M."/>
        </authorList>
    </citation>
    <scope>NUCLEOTIDE SEQUENCE [LARGE SCALE GENOMIC DNA]</scope>
    <source>
        <strain evidence="7 8">DSM 18101</strain>
    </source>
</reference>
<evidence type="ECO:0000256" key="3">
    <source>
        <dbReference type="ARBA" id="ARBA00023004"/>
    </source>
</evidence>
<dbReference type="Gene3D" id="1.10.760.10">
    <property type="entry name" value="Cytochrome c-like domain"/>
    <property type="match status" value="2"/>
</dbReference>
<evidence type="ECO:0000313" key="8">
    <source>
        <dbReference type="Proteomes" id="UP000292958"/>
    </source>
</evidence>
<dbReference type="RefSeq" id="WP_130417795.1">
    <property type="nucleotide sequence ID" value="NZ_SHKW01000001.1"/>
</dbReference>
<dbReference type="InterPro" id="IPR051459">
    <property type="entry name" value="Cytochrome_c-type_DH"/>
</dbReference>